<feature type="region of interest" description="Disordered" evidence="7">
    <location>
        <begin position="1"/>
        <end position="39"/>
    </location>
</feature>
<keyword evidence="4" id="KW-0967">Endosome</keyword>
<evidence type="ECO:0000259" key="8">
    <source>
        <dbReference type="PROSITE" id="PS51314"/>
    </source>
</evidence>
<reference evidence="9" key="1">
    <citation type="journal article" date="2023" name="Mol. Phylogenet. Evol.">
        <title>Genome-scale phylogeny and comparative genomics of the fungal order Sordariales.</title>
        <authorList>
            <person name="Hensen N."/>
            <person name="Bonometti L."/>
            <person name="Westerberg I."/>
            <person name="Brannstrom I.O."/>
            <person name="Guillou S."/>
            <person name="Cros-Aarteil S."/>
            <person name="Calhoun S."/>
            <person name="Haridas S."/>
            <person name="Kuo A."/>
            <person name="Mondo S."/>
            <person name="Pangilinan J."/>
            <person name="Riley R."/>
            <person name="LaButti K."/>
            <person name="Andreopoulos B."/>
            <person name="Lipzen A."/>
            <person name="Chen C."/>
            <person name="Yan M."/>
            <person name="Daum C."/>
            <person name="Ng V."/>
            <person name="Clum A."/>
            <person name="Steindorff A."/>
            <person name="Ohm R.A."/>
            <person name="Martin F."/>
            <person name="Silar P."/>
            <person name="Natvig D.O."/>
            <person name="Lalanne C."/>
            <person name="Gautier V."/>
            <person name="Ament-Velasquez S.L."/>
            <person name="Kruys A."/>
            <person name="Hutchinson M.I."/>
            <person name="Powell A.J."/>
            <person name="Barry K."/>
            <person name="Miller A.N."/>
            <person name="Grigoriev I.V."/>
            <person name="Debuchy R."/>
            <person name="Gladieux P."/>
            <person name="Hiltunen Thoren M."/>
            <person name="Johannesson H."/>
        </authorList>
    </citation>
    <scope>NUCLEOTIDE SEQUENCE</scope>
    <source>
        <strain evidence="9">CBS 508.74</strain>
    </source>
</reference>
<dbReference type="InterPro" id="IPR037202">
    <property type="entry name" value="ESCRT_assembly_dom"/>
</dbReference>
<evidence type="ECO:0000256" key="5">
    <source>
        <dbReference type="ARBA" id="ARBA00022927"/>
    </source>
</evidence>
<dbReference type="InterPro" id="IPR009851">
    <property type="entry name" value="Mod_r"/>
</dbReference>
<comment type="similarity">
    <text evidence="2">Belongs to the VPS37 family.</text>
</comment>
<keyword evidence="5 6" id="KW-0653">Protein transport</keyword>
<evidence type="ECO:0000256" key="6">
    <source>
        <dbReference type="PROSITE-ProRule" id="PRU00646"/>
    </source>
</evidence>
<evidence type="ECO:0000256" key="3">
    <source>
        <dbReference type="ARBA" id="ARBA00022448"/>
    </source>
</evidence>
<dbReference type="GO" id="GO:0000813">
    <property type="term" value="C:ESCRT I complex"/>
    <property type="evidence" value="ECO:0007669"/>
    <property type="project" value="TreeGrafter"/>
</dbReference>
<protein>
    <recommendedName>
        <fullName evidence="8">VPS37 C-terminal domain-containing protein</fullName>
    </recommendedName>
</protein>
<evidence type="ECO:0000256" key="4">
    <source>
        <dbReference type="ARBA" id="ARBA00022753"/>
    </source>
</evidence>
<dbReference type="GO" id="GO:0006623">
    <property type="term" value="P:protein targeting to vacuole"/>
    <property type="evidence" value="ECO:0007669"/>
    <property type="project" value="TreeGrafter"/>
</dbReference>
<dbReference type="InterPro" id="IPR029012">
    <property type="entry name" value="Helix_hairpin_bin_sf"/>
</dbReference>
<dbReference type="AlphaFoldDB" id="A0AAN6TAU2"/>
<dbReference type="GeneID" id="89939777"/>
<feature type="compositionally biased region" description="Pro residues" evidence="7">
    <location>
        <begin position="1"/>
        <end position="14"/>
    </location>
</feature>
<keyword evidence="3 6" id="KW-0813">Transport</keyword>
<dbReference type="PANTHER" id="PTHR13678:SF2">
    <property type="entry name" value="VACUOLAR PROTEIN SORTING-ASSOCIATED PROTEIN 37A"/>
    <property type="match status" value="1"/>
</dbReference>
<dbReference type="SUPFAM" id="SSF140111">
    <property type="entry name" value="Endosomal sorting complex assembly domain"/>
    <property type="match status" value="1"/>
</dbReference>
<evidence type="ECO:0000256" key="1">
    <source>
        <dbReference type="ARBA" id="ARBA00004177"/>
    </source>
</evidence>
<dbReference type="Pfam" id="PF07200">
    <property type="entry name" value="Mod_r"/>
    <property type="match status" value="1"/>
</dbReference>
<dbReference type="Proteomes" id="UP001302812">
    <property type="component" value="Unassembled WGS sequence"/>
</dbReference>
<comment type="caution">
    <text evidence="9">The sequence shown here is derived from an EMBL/GenBank/DDBJ whole genome shotgun (WGS) entry which is preliminary data.</text>
</comment>
<comment type="subcellular location">
    <subcellularLocation>
        <location evidence="1">Endosome</location>
    </subcellularLocation>
</comment>
<evidence type="ECO:0000313" key="10">
    <source>
        <dbReference type="Proteomes" id="UP001302812"/>
    </source>
</evidence>
<dbReference type="GO" id="GO:0006612">
    <property type="term" value="P:protein targeting to membrane"/>
    <property type="evidence" value="ECO:0007669"/>
    <property type="project" value="TreeGrafter"/>
</dbReference>
<keyword evidence="10" id="KW-1185">Reference proteome</keyword>
<feature type="compositionally biased region" description="Low complexity" evidence="7">
    <location>
        <begin position="52"/>
        <end position="64"/>
    </location>
</feature>
<evidence type="ECO:0000256" key="7">
    <source>
        <dbReference type="SAM" id="MobiDB-lite"/>
    </source>
</evidence>
<feature type="compositionally biased region" description="Pro residues" evidence="7">
    <location>
        <begin position="28"/>
        <end position="37"/>
    </location>
</feature>
<feature type="domain" description="VPS37 C-terminal" evidence="8">
    <location>
        <begin position="161"/>
        <end position="253"/>
    </location>
</feature>
<name>A0AAN6TAU2_9PEZI</name>
<feature type="region of interest" description="Disordered" evidence="7">
    <location>
        <begin position="52"/>
        <end position="73"/>
    </location>
</feature>
<dbReference type="PROSITE" id="PS51314">
    <property type="entry name" value="VPS37_C"/>
    <property type="match status" value="1"/>
</dbReference>
<reference evidence="9" key="2">
    <citation type="submission" date="2023-05" db="EMBL/GenBank/DDBJ databases">
        <authorList>
            <consortium name="Lawrence Berkeley National Laboratory"/>
            <person name="Steindorff A."/>
            <person name="Hensen N."/>
            <person name="Bonometti L."/>
            <person name="Westerberg I."/>
            <person name="Brannstrom I.O."/>
            <person name="Guillou S."/>
            <person name="Cros-Aarteil S."/>
            <person name="Calhoun S."/>
            <person name="Haridas S."/>
            <person name="Kuo A."/>
            <person name="Mondo S."/>
            <person name="Pangilinan J."/>
            <person name="Riley R."/>
            <person name="Labutti K."/>
            <person name="Andreopoulos B."/>
            <person name="Lipzen A."/>
            <person name="Chen C."/>
            <person name="Yanf M."/>
            <person name="Daum C."/>
            <person name="Ng V."/>
            <person name="Clum A."/>
            <person name="Ohm R."/>
            <person name="Martin F."/>
            <person name="Silar P."/>
            <person name="Natvig D."/>
            <person name="Lalanne C."/>
            <person name="Gautier V."/>
            <person name="Ament-Velasquez S.L."/>
            <person name="Kruys A."/>
            <person name="Hutchinson M.I."/>
            <person name="Powell A.J."/>
            <person name="Barry K."/>
            <person name="Miller A.N."/>
            <person name="Grigoriev I.V."/>
            <person name="Debuchy R."/>
            <person name="Gladieux P."/>
            <person name="Thoren M.H."/>
            <person name="Johannesson H."/>
        </authorList>
    </citation>
    <scope>NUCLEOTIDE SEQUENCE</scope>
    <source>
        <strain evidence="9">CBS 508.74</strain>
    </source>
</reference>
<organism evidence="9 10">
    <name type="scientific">Canariomyces notabilis</name>
    <dbReference type="NCBI Taxonomy" id="2074819"/>
    <lineage>
        <taxon>Eukaryota</taxon>
        <taxon>Fungi</taxon>
        <taxon>Dikarya</taxon>
        <taxon>Ascomycota</taxon>
        <taxon>Pezizomycotina</taxon>
        <taxon>Sordariomycetes</taxon>
        <taxon>Sordariomycetidae</taxon>
        <taxon>Sordariales</taxon>
        <taxon>Chaetomiaceae</taxon>
        <taxon>Canariomyces</taxon>
    </lineage>
</organism>
<gene>
    <name evidence="9" type="ORF">N656DRAFT_781818</name>
</gene>
<dbReference type="EMBL" id="MU853350">
    <property type="protein sequence ID" value="KAK4110579.1"/>
    <property type="molecule type" value="Genomic_DNA"/>
</dbReference>
<dbReference type="PANTHER" id="PTHR13678">
    <property type="entry name" value="VACUOLAR PROTEIN SORTING-ASSOCIATED PROTEIN 37"/>
    <property type="match status" value="1"/>
</dbReference>
<dbReference type="Gene3D" id="1.10.287.660">
    <property type="entry name" value="Helix hairpin bin"/>
    <property type="match status" value="1"/>
</dbReference>
<evidence type="ECO:0000313" key="9">
    <source>
        <dbReference type="EMBL" id="KAK4110579.1"/>
    </source>
</evidence>
<proteinExistence type="inferred from homology"/>
<evidence type="ECO:0000256" key="2">
    <source>
        <dbReference type="ARBA" id="ARBA00007617"/>
    </source>
</evidence>
<dbReference type="GO" id="GO:0043162">
    <property type="term" value="P:ubiquitin-dependent protein catabolic process via the multivesicular body sorting pathway"/>
    <property type="evidence" value="ECO:0007669"/>
    <property type="project" value="TreeGrafter"/>
</dbReference>
<accession>A0AAN6TAU2</accession>
<dbReference type="RefSeq" id="XP_064668149.1">
    <property type="nucleotide sequence ID" value="XM_064815652.1"/>
</dbReference>
<sequence>MYSHTPPAPPPKPPGSHDVSRMSTPASLEPPRPPPLPEAIAGELADVALSAEERAAAAAGQSAQPTQNQIIEDPGDQWLPAFLQDKSKQDLAEILSDTATLSALTHAPRTAHPSLRQSHEVLQSALAENMERAASLARLEARMQQQREAAQGQLLATHALERQWRAKQSAMDHALSPFAPASLYQRLAQGVQEQEAVCRALEESFLEGEGDGALATEREVSEWIRRYREARKVYYLRQARKERWDEGRVGGWR</sequence>